<dbReference type="PROSITE" id="PS00688">
    <property type="entry name" value="SIGMA54_INTERACT_3"/>
    <property type="match status" value="1"/>
</dbReference>
<keyword evidence="3" id="KW-0805">Transcription regulation</keyword>
<dbReference type="Gene3D" id="3.40.50.2300">
    <property type="match status" value="1"/>
</dbReference>
<dbReference type="PANTHER" id="PTHR32071:SF91">
    <property type="entry name" value="TUNGSTATE-RESPONSIVE TWO COMPONENT SIGMA54-DEPENDENT SIGNAL TRANSDUCTION SYSTEM RESPONSE REGULATOR FIS FAMILY"/>
    <property type="match status" value="1"/>
</dbReference>
<gene>
    <name evidence="9" type="ORF">E6Q80_02495</name>
</gene>
<dbReference type="Pfam" id="PF00072">
    <property type="entry name" value="Response_reg"/>
    <property type="match status" value="1"/>
</dbReference>
<organism evidence="9 10">
    <name type="scientific">Thauera aminoaromatica</name>
    <dbReference type="NCBI Taxonomy" id="164330"/>
    <lineage>
        <taxon>Bacteria</taxon>
        <taxon>Pseudomonadati</taxon>
        <taxon>Pseudomonadota</taxon>
        <taxon>Betaproteobacteria</taxon>
        <taxon>Rhodocyclales</taxon>
        <taxon>Zoogloeaceae</taxon>
        <taxon>Thauera</taxon>
    </lineage>
</organism>
<evidence type="ECO:0000256" key="3">
    <source>
        <dbReference type="ARBA" id="ARBA00023015"/>
    </source>
</evidence>
<keyword evidence="4" id="KW-0238">DNA-binding</keyword>
<dbReference type="PROSITE" id="PS00676">
    <property type="entry name" value="SIGMA54_INTERACT_2"/>
    <property type="match status" value="1"/>
</dbReference>
<dbReference type="PANTHER" id="PTHR32071">
    <property type="entry name" value="TRANSCRIPTIONAL REGULATORY PROTEIN"/>
    <property type="match status" value="1"/>
</dbReference>
<keyword evidence="1" id="KW-0547">Nucleotide-binding</keyword>
<evidence type="ECO:0000256" key="2">
    <source>
        <dbReference type="ARBA" id="ARBA00022840"/>
    </source>
</evidence>
<dbReference type="InterPro" id="IPR001789">
    <property type="entry name" value="Sig_transdc_resp-reg_receiver"/>
</dbReference>
<keyword evidence="2" id="KW-0067">ATP-binding</keyword>
<dbReference type="InterPro" id="IPR025943">
    <property type="entry name" value="Sigma_54_int_dom_ATP-bd_2"/>
</dbReference>
<dbReference type="Gene3D" id="1.10.8.60">
    <property type="match status" value="1"/>
</dbReference>
<evidence type="ECO:0000256" key="6">
    <source>
        <dbReference type="PROSITE-ProRule" id="PRU00169"/>
    </source>
</evidence>
<dbReference type="GO" id="GO:0005524">
    <property type="term" value="F:ATP binding"/>
    <property type="evidence" value="ECO:0007669"/>
    <property type="project" value="UniProtKB-KW"/>
</dbReference>
<dbReference type="SMART" id="SM00448">
    <property type="entry name" value="REC"/>
    <property type="match status" value="1"/>
</dbReference>
<dbReference type="CDD" id="cd00156">
    <property type="entry name" value="REC"/>
    <property type="match status" value="1"/>
</dbReference>
<dbReference type="PROSITE" id="PS50045">
    <property type="entry name" value="SIGMA54_INTERACT_4"/>
    <property type="match status" value="1"/>
</dbReference>
<dbReference type="CDD" id="cd00009">
    <property type="entry name" value="AAA"/>
    <property type="match status" value="1"/>
</dbReference>
<dbReference type="AlphaFoldDB" id="A0A5C7T8A7"/>
<evidence type="ECO:0000313" key="9">
    <source>
        <dbReference type="EMBL" id="TXH91526.1"/>
    </source>
</evidence>
<dbReference type="InterPro" id="IPR011006">
    <property type="entry name" value="CheY-like_superfamily"/>
</dbReference>
<dbReference type="SUPFAM" id="SSF52540">
    <property type="entry name" value="P-loop containing nucleoside triphosphate hydrolases"/>
    <property type="match status" value="1"/>
</dbReference>
<dbReference type="EMBL" id="SSFD01000034">
    <property type="protein sequence ID" value="TXH91526.1"/>
    <property type="molecule type" value="Genomic_DNA"/>
</dbReference>
<dbReference type="InterPro" id="IPR058031">
    <property type="entry name" value="AAA_lid_NorR"/>
</dbReference>
<evidence type="ECO:0000259" key="7">
    <source>
        <dbReference type="PROSITE" id="PS50045"/>
    </source>
</evidence>
<dbReference type="InterPro" id="IPR009057">
    <property type="entry name" value="Homeodomain-like_sf"/>
</dbReference>
<keyword evidence="6" id="KW-0597">Phosphoprotein</keyword>
<dbReference type="Pfam" id="PF02954">
    <property type="entry name" value="HTH_8"/>
    <property type="match status" value="1"/>
</dbReference>
<dbReference type="InterPro" id="IPR002078">
    <property type="entry name" value="Sigma_54_int"/>
</dbReference>
<protein>
    <submittedName>
        <fullName evidence="9">Sigma-54-dependent Fis family transcriptional regulator</fullName>
    </submittedName>
</protein>
<name>A0A5C7T8A7_THASP</name>
<feature type="modified residue" description="4-aspartylphosphate" evidence="6">
    <location>
        <position position="101"/>
    </location>
</feature>
<dbReference type="InterPro" id="IPR002197">
    <property type="entry name" value="HTH_Fis"/>
</dbReference>
<evidence type="ECO:0000256" key="4">
    <source>
        <dbReference type="ARBA" id="ARBA00023125"/>
    </source>
</evidence>
<dbReference type="PROSITE" id="PS50110">
    <property type="entry name" value="RESPONSE_REGULATORY"/>
    <property type="match status" value="1"/>
</dbReference>
<evidence type="ECO:0000256" key="5">
    <source>
        <dbReference type="ARBA" id="ARBA00023163"/>
    </source>
</evidence>
<dbReference type="GO" id="GO:0000160">
    <property type="term" value="P:phosphorelay signal transduction system"/>
    <property type="evidence" value="ECO:0007669"/>
    <property type="project" value="InterPro"/>
</dbReference>
<keyword evidence="5" id="KW-0804">Transcription</keyword>
<dbReference type="Gene3D" id="3.40.50.300">
    <property type="entry name" value="P-loop containing nucleotide triphosphate hydrolases"/>
    <property type="match status" value="1"/>
</dbReference>
<dbReference type="PROSITE" id="PS00675">
    <property type="entry name" value="SIGMA54_INTERACT_1"/>
    <property type="match status" value="1"/>
</dbReference>
<evidence type="ECO:0000259" key="8">
    <source>
        <dbReference type="PROSITE" id="PS50110"/>
    </source>
</evidence>
<reference evidence="9 10" key="1">
    <citation type="submission" date="2018-09" db="EMBL/GenBank/DDBJ databases">
        <title>Metagenome Assembled Genomes from an Advanced Water Purification Facility.</title>
        <authorList>
            <person name="Stamps B.W."/>
            <person name="Spear J.R."/>
        </authorList>
    </citation>
    <scope>NUCLEOTIDE SEQUENCE [LARGE SCALE GENOMIC DNA]</scope>
    <source>
        <strain evidence="9">Bin_27_1</strain>
    </source>
</reference>
<dbReference type="FunFam" id="3.40.50.300:FF:000006">
    <property type="entry name" value="DNA-binding transcriptional regulator NtrC"/>
    <property type="match status" value="1"/>
</dbReference>
<dbReference type="InterPro" id="IPR025944">
    <property type="entry name" value="Sigma_54_int_dom_CS"/>
</dbReference>
<dbReference type="GO" id="GO:0006355">
    <property type="term" value="P:regulation of DNA-templated transcription"/>
    <property type="evidence" value="ECO:0007669"/>
    <property type="project" value="InterPro"/>
</dbReference>
<accession>A0A5C7T8A7</accession>
<dbReference type="Pfam" id="PF00158">
    <property type="entry name" value="Sigma54_activat"/>
    <property type="match status" value="1"/>
</dbReference>
<dbReference type="SUPFAM" id="SSF52172">
    <property type="entry name" value="CheY-like"/>
    <property type="match status" value="1"/>
</dbReference>
<feature type="domain" description="Response regulatory" evidence="8">
    <location>
        <begin position="52"/>
        <end position="166"/>
    </location>
</feature>
<dbReference type="GO" id="GO:0043565">
    <property type="term" value="F:sequence-specific DNA binding"/>
    <property type="evidence" value="ECO:0007669"/>
    <property type="project" value="InterPro"/>
</dbReference>
<sequence>MVAKRIGGGGDDVQMAHGVRGDEAKALAQGGVGRAEPARPVELADYQWPAHSVLVVDDEEGMRNFLERTLARRCGMVQSAADAEHAAVLMARLHFDLLVLDIALPGKSGIEWLHELRENGYAGDVILITAFADMETAIDALRGGASDFILKPFRVDQILNSIKRCFERAGLARENFVLRRELAGLGAEPTGLIGHSPAMEQLRALVRRVGQMPSTVLLLGESGTGKEVVARALHQTSPRAQRPFVPLNCAAIASELIESELFGHVKGAFTGATENRNGLFYYAHGGTLFLDEISELPLAMQTRLLRVLEERKLRPVGSERELPVDVRIIAASNRDLAAEVRAGRFREDLYYRLAVVDIGLPPLRDRTEDIPELMRHFMQQFSVQLGVPPLPLSHEVVNRLAGYTWPGNVRELRNYIERSLILGHFPAQPSAAPTAAPTPAGELESSLAEVERRHIERVTAACEGNKTEAARRLGVSRKTLERKFAEWALEDAAAARAERRA</sequence>
<comment type="caution">
    <text evidence="9">The sequence shown here is derived from an EMBL/GenBank/DDBJ whole genome shotgun (WGS) entry which is preliminary data.</text>
</comment>
<dbReference type="Pfam" id="PF25601">
    <property type="entry name" value="AAA_lid_14"/>
    <property type="match status" value="1"/>
</dbReference>
<dbReference type="SMART" id="SM00382">
    <property type="entry name" value="AAA"/>
    <property type="match status" value="1"/>
</dbReference>
<evidence type="ECO:0000313" key="10">
    <source>
        <dbReference type="Proteomes" id="UP000321192"/>
    </source>
</evidence>
<dbReference type="RefSeq" id="WP_276656749.1">
    <property type="nucleotide sequence ID" value="NZ_SSFD01000034.1"/>
</dbReference>
<evidence type="ECO:0000256" key="1">
    <source>
        <dbReference type="ARBA" id="ARBA00022741"/>
    </source>
</evidence>
<dbReference type="InterPro" id="IPR027417">
    <property type="entry name" value="P-loop_NTPase"/>
</dbReference>
<proteinExistence type="predicted"/>
<dbReference type="SUPFAM" id="SSF46689">
    <property type="entry name" value="Homeodomain-like"/>
    <property type="match status" value="1"/>
</dbReference>
<dbReference type="InterPro" id="IPR025662">
    <property type="entry name" value="Sigma_54_int_dom_ATP-bd_1"/>
</dbReference>
<dbReference type="InterPro" id="IPR003593">
    <property type="entry name" value="AAA+_ATPase"/>
</dbReference>
<feature type="domain" description="Sigma-54 factor interaction" evidence="7">
    <location>
        <begin position="192"/>
        <end position="421"/>
    </location>
</feature>
<dbReference type="PRINTS" id="PR01590">
    <property type="entry name" value="HTHFIS"/>
</dbReference>
<dbReference type="Proteomes" id="UP000321192">
    <property type="component" value="Unassembled WGS sequence"/>
</dbReference>
<dbReference type="Gene3D" id="1.10.10.60">
    <property type="entry name" value="Homeodomain-like"/>
    <property type="match status" value="1"/>
</dbReference>